<evidence type="ECO:0000313" key="1">
    <source>
        <dbReference type="EMBL" id="KAB1224217.1"/>
    </source>
</evidence>
<name>A0A6A1WK44_9ROSI</name>
<proteinExistence type="predicted"/>
<protein>
    <submittedName>
        <fullName evidence="1">Uncharacterized protein</fullName>
    </submittedName>
</protein>
<reference evidence="1 2" key="1">
    <citation type="journal article" date="2019" name="Plant Biotechnol. J.">
        <title>The red bayberry genome and genetic basis of sex determination.</title>
        <authorList>
            <person name="Jia H.M."/>
            <person name="Jia H.J."/>
            <person name="Cai Q.L."/>
            <person name="Wang Y."/>
            <person name="Zhao H.B."/>
            <person name="Yang W.F."/>
            <person name="Wang G.Y."/>
            <person name="Li Y.H."/>
            <person name="Zhan D.L."/>
            <person name="Shen Y.T."/>
            <person name="Niu Q.F."/>
            <person name="Chang L."/>
            <person name="Qiu J."/>
            <person name="Zhao L."/>
            <person name="Xie H.B."/>
            <person name="Fu W.Y."/>
            <person name="Jin J."/>
            <person name="Li X.W."/>
            <person name="Jiao Y."/>
            <person name="Zhou C.C."/>
            <person name="Tu T."/>
            <person name="Chai C.Y."/>
            <person name="Gao J.L."/>
            <person name="Fan L.J."/>
            <person name="van de Weg E."/>
            <person name="Wang J.Y."/>
            <person name="Gao Z.S."/>
        </authorList>
    </citation>
    <scope>NUCLEOTIDE SEQUENCE [LARGE SCALE GENOMIC DNA]</scope>
    <source>
        <tissue evidence="1">Leaves</tissue>
    </source>
</reference>
<dbReference type="EMBL" id="RXIC02000020">
    <property type="protein sequence ID" value="KAB1224217.1"/>
    <property type="molecule type" value="Genomic_DNA"/>
</dbReference>
<gene>
    <name evidence="1" type="ORF">CJ030_MR2G013759</name>
</gene>
<keyword evidence="2" id="KW-1185">Reference proteome</keyword>
<dbReference type="Proteomes" id="UP000516437">
    <property type="component" value="Chromosome 2"/>
</dbReference>
<evidence type="ECO:0000313" key="2">
    <source>
        <dbReference type="Proteomes" id="UP000516437"/>
    </source>
</evidence>
<organism evidence="1 2">
    <name type="scientific">Morella rubra</name>
    <name type="common">Chinese bayberry</name>
    <dbReference type="NCBI Taxonomy" id="262757"/>
    <lineage>
        <taxon>Eukaryota</taxon>
        <taxon>Viridiplantae</taxon>
        <taxon>Streptophyta</taxon>
        <taxon>Embryophyta</taxon>
        <taxon>Tracheophyta</taxon>
        <taxon>Spermatophyta</taxon>
        <taxon>Magnoliopsida</taxon>
        <taxon>eudicotyledons</taxon>
        <taxon>Gunneridae</taxon>
        <taxon>Pentapetalae</taxon>
        <taxon>rosids</taxon>
        <taxon>fabids</taxon>
        <taxon>Fagales</taxon>
        <taxon>Myricaceae</taxon>
        <taxon>Morella</taxon>
    </lineage>
</organism>
<comment type="caution">
    <text evidence="1">The sequence shown here is derived from an EMBL/GenBank/DDBJ whole genome shotgun (WGS) entry which is preliminary data.</text>
</comment>
<sequence>MGRGERGTTTMAMRGTSKGVTKVNPRILGAFEEVPTYKSTSPSTLYRCRTLFFLFSCQIWGEEKGGQPRWLRETQAIELQKSTHASWALLKKKC</sequence>
<accession>A0A6A1WK44</accession>
<dbReference type="AlphaFoldDB" id="A0A6A1WK44"/>